<keyword evidence="2" id="KW-1185">Reference proteome</keyword>
<evidence type="ECO:0000313" key="1">
    <source>
        <dbReference type="EMBL" id="PZV40440.1"/>
    </source>
</evidence>
<dbReference type="OrthoDB" id="7950490at2"/>
<comment type="caution">
    <text evidence="1">The sequence shown here is derived from an EMBL/GenBank/DDBJ whole genome shotgun (WGS) entry which is preliminary data.</text>
</comment>
<gene>
    <name evidence="1" type="ORF">B5V02_00525</name>
</gene>
<organism evidence="1 2">
    <name type="scientific">Mesorhizobium kowhaii</name>
    <dbReference type="NCBI Taxonomy" id="1300272"/>
    <lineage>
        <taxon>Bacteria</taxon>
        <taxon>Pseudomonadati</taxon>
        <taxon>Pseudomonadota</taxon>
        <taxon>Alphaproteobacteria</taxon>
        <taxon>Hyphomicrobiales</taxon>
        <taxon>Phyllobacteriaceae</taxon>
        <taxon>Mesorhizobium</taxon>
    </lineage>
</organism>
<name>A0A2W7CAY3_9HYPH</name>
<proteinExistence type="predicted"/>
<dbReference type="RefSeq" id="WP_111542341.1">
    <property type="nucleotide sequence ID" value="NZ_MZXV01000002.1"/>
</dbReference>
<sequence>MTHRAFAERLEVAAAHISEVSRADLQVLLMNAALRLRNTSGLALEAEVDEAIDLLAAQLKLTRPEVLQTIVRDWLVIAGRLGADTFRWPATQPPC</sequence>
<dbReference type="Proteomes" id="UP000248616">
    <property type="component" value="Unassembled WGS sequence"/>
</dbReference>
<accession>A0A2W7CAY3</accession>
<evidence type="ECO:0000313" key="2">
    <source>
        <dbReference type="Proteomes" id="UP000248616"/>
    </source>
</evidence>
<dbReference type="AlphaFoldDB" id="A0A2W7CAY3"/>
<protein>
    <submittedName>
        <fullName evidence="1">Uncharacterized protein</fullName>
    </submittedName>
</protein>
<reference evidence="2" key="1">
    <citation type="submission" date="2017-03" db="EMBL/GenBank/DDBJ databases">
        <authorList>
            <person name="Safronova V.I."/>
            <person name="Sazanova A.L."/>
            <person name="Chirak E.R."/>
        </authorList>
    </citation>
    <scope>NUCLEOTIDE SEQUENCE [LARGE SCALE GENOMIC DNA]</scope>
    <source>
        <strain evidence="2">Ach-343</strain>
    </source>
</reference>
<dbReference type="EMBL" id="MZXV01000002">
    <property type="protein sequence ID" value="PZV40440.1"/>
    <property type="molecule type" value="Genomic_DNA"/>
</dbReference>